<comment type="similarity">
    <text evidence="2">Belongs to the major facilitator superfamily. TCR/Tet family.</text>
</comment>
<dbReference type="InterPro" id="IPR005829">
    <property type="entry name" value="Sugar_transporter_CS"/>
</dbReference>
<dbReference type="EMBL" id="JBHLVO010000020">
    <property type="protein sequence ID" value="MFC0273454.1"/>
    <property type="molecule type" value="Genomic_DNA"/>
</dbReference>
<dbReference type="InterPro" id="IPR050189">
    <property type="entry name" value="MFS_Efflux_Transporters"/>
</dbReference>
<reference evidence="10 11" key="1">
    <citation type="submission" date="2024-09" db="EMBL/GenBank/DDBJ databases">
        <authorList>
            <person name="Sun Q."/>
            <person name="Mori K."/>
        </authorList>
    </citation>
    <scope>NUCLEOTIDE SEQUENCE [LARGE SCALE GENOMIC DNA]</scope>
    <source>
        <strain evidence="10 11">CCM 7228</strain>
    </source>
</reference>
<dbReference type="PANTHER" id="PTHR43124">
    <property type="entry name" value="PURINE EFFLUX PUMP PBUE"/>
    <property type="match status" value="1"/>
</dbReference>
<feature type="domain" description="Major facilitator superfamily (MFS) profile" evidence="9">
    <location>
        <begin position="8"/>
        <end position="391"/>
    </location>
</feature>
<feature type="transmembrane region" description="Helical" evidence="8">
    <location>
        <begin position="42"/>
        <end position="62"/>
    </location>
</feature>
<protein>
    <submittedName>
        <fullName evidence="10">MFS transporter</fullName>
    </submittedName>
</protein>
<comment type="subcellular location">
    <subcellularLocation>
        <location evidence="1">Cell membrane</location>
        <topology evidence="1">Multi-pass membrane protein</topology>
    </subcellularLocation>
</comment>
<feature type="transmembrane region" description="Helical" evidence="8">
    <location>
        <begin position="344"/>
        <end position="363"/>
    </location>
</feature>
<feature type="transmembrane region" description="Helical" evidence="8">
    <location>
        <begin position="250"/>
        <end position="269"/>
    </location>
</feature>
<feature type="transmembrane region" description="Helical" evidence="8">
    <location>
        <begin position="281"/>
        <end position="299"/>
    </location>
</feature>
<accession>A0ABV6GIE6</accession>
<comment type="caution">
    <text evidence="10">The sequence shown here is derived from an EMBL/GenBank/DDBJ whole genome shotgun (WGS) entry which is preliminary data.</text>
</comment>
<evidence type="ECO:0000313" key="11">
    <source>
        <dbReference type="Proteomes" id="UP001589854"/>
    </source>
</evidence>
<keyword evidence="11" id="KW-1185">Reference proteome</keyword>
<feature type="transmembrane region" description="Helical" evidence="8">
    <location>
        <begin position="132"/>
        <end position="155"/>
    </location>
</feature>
<dbReference type="InterPro" id="IPR036259">
    <property type="entry name" value="MFS_trans_sf"/>
</dbReference>
<keyword evidence="6 8" id="KW-1133">Transmembrane helix</keyword>
<keyword evidence="5 8" id="KW-0812">Transmembrane</keyword>
<feature type="transmembrane region" description="Helical" evidence="8">
    <location>
        <begin position="74"/>
        <end position="92"/>
    </location>
</feature>
<evidence type="ECO:0000256" key="4">
    <source>
        <dbReference type="ARBA" id="ARBA00022475"/>
    </source>
</evidence>
<evidence type="ECO:0000256" key="6">
    <source>
        <dbReference type="ARBA" id="ARBA00022989"/>
    </source>
</evidence>
<keyword evidence="3" id="KW-0813">Transport</keyword>
<evidence type="ECO:0000313" key="10">
    <source>
        <dbReference type="EMBL" id="MFC0273454.1"/>
    </source>
</evidence>
<dbReference type="CDD" id="cd17325">
    <property type="entry name" value="MFS_MdtG_SLC18_like"/>
    <property type="match status" value="1"/>
</dbReference>
<feature type="transmembrane region" description="Helical" evidence="8">
    <location>
        <begin position="161"/>
        <end position="181"/>
    </location>
</feature>
<proteinExistence type="inferred from homology"/>
<dbReference type="PROSITE" id="PS00216">
    <property type="entry name" value="SUGAR_TRANSPORT_1"/>
    <property type="match status" value="1"/>
</dbReference>
<feature type="transmembrane region" description="Helical" evidence="8">
    <location>
        <begin position="98"/>
        <end position="120"/>
    </location>
</feature>
<dbReference type="SUPFAM" id="SSF103473">
    <property type="entry name" value="MFS general substrate transporter"/>
    <property type="match status" value="1"/>
</dbReference>
<dbReference type="Gene3D" id="1.20.1250.20">
    <property type="entry name" value="MFS general substrate transporter like domains"/>
    <property type="match status" value="1"/>
</dbReference>
<dbReference type="PROSITE" id="PS50850">
    <property type="entry name" value="MFS"/>
    <property type="match status" value="1"/>
</dbReference>
<feature type="transmembrane region" description="Helical" evidence="8">
    <location>
        <begin position="305"/>
        <end position="323"/>
    </location>
</feature>
<evidence type="ECO:0000256" key="1">
    <source>
        <dbReference type="ARBA" id="ARBA00004651"/>
    </source>
</evidence>
<dbReference type="InterPro" id="IPR020846">
    <property type="entry name" value="MFS_dom"/>
</dbReference>
<organism evidence="10 11">
    <name type="scientific">Metabacillus herbersteinensis</name>
    <dbReference type="NCBI Taxonomy" id="283816"/>
    <lineage>
        <taxon>Bacteria</taxon>
        <taxon>Bacillati</taxon>
        <taxon>Bacillota</taxon>
        <taxon>Bacilli</taxon>
        <taxon>Bacillales</taxon>
        <taxon>Bacillaceae</taxon>
        <taxon>Metabacillus</taxon>
    </lineage>
</organism>
<dbReference type="Proteomes" id="UP001589854">
    <property type="component" value="Unassembled WGS sequence"/>
</dbReference>
<evidence type="ECO:0000256" key="3">
    <source>
        <dbReference type="ARBA" id="ARBA00022448"/>
    </source>
</evidence>
<evidence type="ECO:0000259" key="9">
    <source>
        <dbReference type="PROSITE" id="PS50850"/>
    </source>
</evidence>
<dbReference type="PANTHER" id="PTHR43124:SF3">
    <property type="entry name" value="CHLORAMPHENICOL EFFLUX PUMP RV0191"/>
    <property type="match status" value="1"/>
</dbReference>
<keyword evidence="4" id="KW-1003">Cell membrane</keyword>
<keyword evidence="7 8" id="KW-0472">Membrane</keyword>
<name>A0ABV6GIE6_9BACI</name>
<dbReference type="Pfam" id="PF07690">
    <property type="entry name" value="MFS_1"/>
    <property type="match status" value="1"/>
</dbReference>
<evidence type="ECO:0000256" key="7">
    <source>
        <dbReference type="ARBA" id="ARBA00023136"/>
    </source>
</evidence>
<dbReference type="PRINTS" id="PR01035">
    <property type="entry name" value="TCRTETA"/>
</dbReference>
<dbReference type="RefSeq" id="WP_378936763.1">
    <property type="nucleotide sequence ID" value="NZ_JBHLVO010000020.1"/>
</dbReference>
<sequence>MNRKEKVSIALALSSLFIAYLGMGLASPVMPTIAEELSLNGAVVGYLFAVMAFAQFLASPFTGVWVDSIGRKKMIVIGLLLFSFSEALFGFADETWLLFVSRLLGGVSAAFIMPAVVTYVTDKTTLSNRAKVLGYQSAAISLGFIIGPGVGGLIAEFGIRAPFFFAAAISLIATIIIFILLDDSITVEQLQKNRASAVRPVFIQEFKKSFQPKYFTPLLIVFILAFGLAVYEMMFSLFVDEKFGFTIRDISIVITVGSIAGVVAQIIFFDKLVNVIGERMLINLTLLSTAIFIFLTILIDGYLTMIVVTSIVFFSCDILRPAVTSFLSKIAGKNQGYIAGMNSAYTSLGIILGPIIGGILFDINIDMPYIFATIVLVIAFVISSVKLKKPNLN</sequence>
<evidence type="ECO:0000256" key="2">
    <source>
        <dbReference type="ARBA" id="ARBA00007520"/>
    </source>
</evidence>
<gene>
    <name evidence="10" type="ORF">ACFFIX_18815</name>
</gene>
<evidence type="ECO:0000256" key="8">
    <source>
        <dbReference type="SAM" id="Phobius"/>
    </source>
</evidence>
<feature type="transmembrane region" description="Helical" evidence="8">
    <location>
        <begin position="369"/>
        <end position="387"/>
    </location>
</feature>
<dbReference type="InterPro" id="IPR001958">
    <property type="entry name" value="Tet-R_TetA/multi-R_MdtG-like"/>
</dbReference>
<dbReference type="InterPro" id="IPR011701">
    <property type="entry name" value="MFS"/>
</dbReference>
<evidence type="ECO:0000256" key="5">
    <source>
        <dbReference type="ARBA" id="ARBA00022692"/>
    </source>
</evidence>
<feature type="transmembrane region" description="Helical" evidence="8">
    <location>
        <begin position="214"/>
        <end position="238"/>
    </location>
</feature>